<feature type="region of interest" description="Disordered" evidence="1">
    <location>
        <begin position="113"/>
        <end position="143"/>
    </location>
</feature>
<accession>A0A4P6XRB4</accession>
<sequence>MAQTTIIISNLDKSNFVASGGENSSLASQIKATLLDKALYTEHTDKILSHWSELPFLNRIIAIFETESAATRAHEYLLKSHANSLAETAFRLPDLARISLQENLLQRSKLSDELKEENAIKPGKPREAEKAKNAGDLAGYNEPEPKPIDMYEDLLHAGIDILKFNTQEQVNEVKTDSINLAPAGLGRARSLTKTLFKPSLLIDTRTAHSGAPPLSPTITLDQS</sequence>
<dbReference type="EMBL" id="CP034458">
    <property type="protein sequence ID" value="QBM88431.1"/>
    <property type="molecule type" value="Genomic_DNA"/>
</dbReference>
<evidence type="ECO:0000313" key="3">
    <source>
        <dbReference type="Proteomes" id="UP000292447"/>
    </source>
</evidence>
<dbReference type="AlphaFoldDB" id="A0A4P6XRB4"/>
<organism evidence="2 3">
    <name type="scientific">Metschnikowia aff. pulcherrima</name>
    <dbReference type="NCBI Taxonomy" id="2163413"/>
    <lineage>
        <taxon>Eukaryota</taxon>
        <taxon>Fungi</taxon>
        <taxon>Dikarya</taxon>
        <taxon>Ascomycota</taxon>
        <taxon>Saccharomycotina</taxon>
        <taxon>Pichiomycetes</taxon>
        <taxon>Metschnikowiaceae</taxon>
        <taxon>Metschnikowia</taxon>
    </lineage>
</organism>
<evidence type="ECO:0000313" key="2">
    <source>
        <dbReference type="EMBL" id="QBM88431.1"/>
    </source>
</evidence>
<keyword evidence="3" id="KW-1185">Reference proteome</keyword>
<feature type="compositionally biased region" description="Basic and acidic residues" evidence="1">
    <location>
        <begin position="113"/>
        <end position="133"/>
    </location>
</feature>
<reference evidence="3" key="1">
    <citation type="submission" date="2019-03" db="EMBL/GenBank/DDBJ databases">
        <title>Snf2 controls pulcherriminic acid biosynthesis and connects pigmentation and antifungal activity of the yeast Metschnikowia pulcherrima.</title>
        <authorList>
            <person name="Gore-Lloyd D."/>
            <person name="Sumann I."/>
            <person name="Brachmann A.O."/>
            <person name="Schneeberger K."/>
            <person name="Ortiz-Merino R.A."/>
            <person name="Moreno-Beltran M."/>
            <person name="Schlaefli M."/>
            <person name="Kirner P."/>
            <person name="Santos Kron A."/>
            <person name="Wolfe K.H."/>
            <person name="Piel J."/>
            <person name="Ahrens C.H."/>
            <person name="Henk D."/>
            <person name="Freimoser F.M."/>
        </authorList>
    </citation>
    <scope>NUCLEOTIDE SEQUENCE [LARGE SCALE GENOMIC DNA]</scope>
    <source>
        <strain evidence="3">APC 1.2</strain>
    </source>
</reference>
<protein>
    <submittedName>
        <fullName evidence="2">Uncharacterized protein</fullName>
    </submittedName>
</protein>
<gene>
    <name evidence="2" type="ORF">METSCH_C03990</name>
</gene>
<proteinExistence type="predicted"/>
<name>A0A4P6XRB4_9ASCO</name>
<evidence type="ECO:0000256" key="1">
    <source>
        <dbReference type="SAM" id="MobiDB-lite"/>
    </source>
</evidence>
<dbReference type="Proteomes" id="UP000292447">
    <property type="component" value="Chromosome III"/>
</dbReference>